<proteinExistence type="predicted"/>
<reference evidence="2" key="1">
    <citation type="submission" date="2019-08" db="EMBL/GenBank/DDBJ databases">
        <authorList>
            <person name="Kucharzyk K."/>
            <person name="Murdoch R.W."/>
            <person name="Higgins S."/>
            <person name="Loffler F."/>
        </authorList>
    </citation>
    <scope>NUCLEOTIDE SEQUENCE</scope>
</reference>
<organism evidence="2">
    <name type="scientific">bioreactor metagenome</name>
    <dbReference type="NCBI Taxonomy" id="1076179"/>
    <lineage>
        <taxon>unclassified sequences</taxon>
        <taxon>metagenomes</taxon>
        <taxon>ecological metagenomes</taxon>
    </lineage>
</organism>
<keyword evidence="1" id="KW-0812">Transmembrane</keyword>
<keyword evidence="1" id="KW-0472">Membrane</keyword>
<feature type="transmembrane region" description="Helical" evidence="1">
    <location>
        <begin position="33"/>
        <end position="53"/>
    </location>
</feature>
<gene>
    <name evidence="2" type="ORF">SDC9_169683</name>
</gene>
<protein>
    <submittedName>
        <fullName evidence="2">Uncharacterized protein</fullName>
    </submittedName>
</protein>
<name>A0A645G8I0_9ZZZZ</name>
<sequence length="130" mass="13909">MTIASIIIAILFGIVALGGAAWSICACENNTKKIAGAAVCIVIGAACIGGLVWSSGTEAGKRAYKDQQSNVSGGIERTVRVYDFEGDLIQEYTGKFDVETDDESYILFDDASGKRHIIYYTTGTIIIDEN</sequence>
<keyword evidence="1" id="KW-1133">Transmembrane helix</keyword>
<dbReference type="EMBL" id="VSSQ01070513">
    <property type="protein sequence ID" value="MPN22300.1"/>
    <property type="molecule type" value="Genomic_DNA"/>
</dbReference>
<dbReference type="AlphaFoldDB" id="A0A645G8I0"/>
<evidence type="ECO:0000256" key="1">
    <source>
        <dbReference type="SAM" id="Phobius"/>
    </source>
</evidence>
<accession>A0A645G8I0</accession>
<evidence type="ECO:0000313" key="2">
    <source>
        <dbReference type="EMBL" id="MPN22300.1"/>
    </source>
</evidence>
<comment type="caution">
    <text evidence="2">The sequence shown here is derived from an EMBL/GenBank/DDBJ whole genome shotgun (WGS) entry which is preliminary data.</text>
</comment>